<dbReference type="SUPFAM" id="SSF56496">
    <property type="entry name" value="Fibrinogen C-terminal domain-like"/>
    <property type="match status" value="1"/>
</dbReference>
<dbReference type="PROSITE" id="PS51406">
    <property type="entry name" value="FIBRINOGEN_C_2"/>
    <property type="match status" value="1"/>
</dbReference>
<evidence type="ECO:0000313" key="3">
    <source>
        <dbReference type="EMBL" id="CAG2221662.1"/>
    </source>
</evidence>
<feature type="compositionally biased region" description="Polar residues" evidence="1">
    <location>
        <begin position="304"/>
        <end position="313"/>
    </location>
</feature>
<organism evidence="3 4">
    <name type="scientific">Mytilus edulis</name>
    <name type="common">Blue mussel</name>
    <dbReference type="NCBI Taxonomy" id="6550"/>
    <lineage>
        <taxon>Eukaryota</taxon>
        <taxon>Metazoa</taxon>
        <taxon>Spiralia</taxon>
        <taxon>Lophotrochozoa</taxon>
        <taxon>Mollusca</taxon>
        <taxon>Bivalvia</taxon>
        <taxon>Autobranchia</taxon>
        <taxon>Pteriomorphia</taxon>
        <taxon>Mytilida</taxon>
        <taxon>Mytiloidea</taxon>
        <taxon>Mytilidae</taxon>
        <taxon>Mytilinae</taxon>
        <taxon>Mytilus</taxon>
    </lineage>
</organism>
<protein>
    <recommendedName>
        <fullName evidence="2">Fibrinogen C-terminal domain-containing protein</fullName>
    </recommendedName>
</protein>
<evidence type="ECO:0000259" key="2">
    <source>
        <dbReference type="PROSITE" id="PS51406"/>
    </source>
</evidence>
<feature type="region of interest" description="Disordered" evidence="1">
    <location>
        <begin position="247"/>
        <end position="362"/>
    </location>
</feature>
<evidence type="ECO:0000256" key="1">
    <source>
        <dbReference type="SAM" id="MobiDB-lite"/>
    </source>
</evidence>
<evidence type="ECO:0000313" key="4">
    <source>
        <dbReference type="Proteomes" id="UP000683360"/>
    </source>
</evidence>
<dbReference type="AlphaFoldDB" id="A0A8S3SSZ9"/>
<dbReference type="InterPro" id="IPR002181">
    <property type="entry name" value="Fibrinogen_a/b/g_C_dom"/>
</dbReference>
<sequence length="850" mass="98637">MSQARSKAVGKNENVERILEEISAKLGTLCNKYDSCMSSLREIELQSQRYNDKVDLFFNGQYISRSERSANESQNETQPSDTHEIFKEWNDLNFEKEAFKKRYQIRKMWYKSLNERKQAFFNAIRTEYLVSTYEKWTNKEDIVFPRKFRVKRIETEPQEEFDIRLNLALTKFQSEIAILRLRVPKYKAIVEKVDNFIQDEMKKRSSGKIQEKLLELWQADTQREQEKSERILESKNEWFDKYEENYGNEPVKSISPKKRKVDKSTGNKNNTRRQSFPRSRSRSRSVINKKSYASVVKNERKPSNNRAEQSTYNHPDALPQRPRRQRQNRNISNERQRNANTYQRSRDRTPNPGNNNHFLGEGQMWKKRKKKEIKLLEHGLKFTPTPISDNVDLITDTDEFCRKLRLREFFGNTNYEDGSLVRNKKGTNPQPNRDKHLEEYINCLKQTANTNIVDSHVKSNLPKSQQKTIKKLQNDESIIIKEADKGGGIVIMDKDHYKDMVLNQLEDGLFYQKLNGNRDKSTMSKIRKLIKEYSDNLTDKEKDYLKNFEVKTSNFYGLPKIHKSKEIQDHVENCDSMYIKINRPTDLKIRPIIAGPSCSTQRLSNLLDILLKPLCIKVPSFVRDDMDFLNYIPDRVPLDTILMENQHFVAEKNKKIISSNTSLEVRRTKSAIMCAGFCADLESCCSVSFDKQSSECQLDYSCSPQCITWQNGTFLRKSSNVTLGTQETTIQTGINTTIDNLTGDKTTTTDMMYYKTTTDKTSYQTNNTTTYIKITDTKASTAAKTSDLTSYETTKLKTTTVKATPVQTTNDILDCTGVASGSTGGVYTIYIENQPVDVYCEMTGGEQWTV</sequence>
<feature type="domain" description="Fibrinogen C-terminal" evidence="2">
    <location>
        <begin position="806"/>
        <end position="850"/>
    </location>
</feature>
<reference evidence="3" key="1">
    <citation type="submission" date="2021-03" db="EMBL/GenBank/DDBJ databases">
        <authorList>
            <person name="Bekaert M."/>
        </authorList>
    </citation>
    <scope>NUCLEOTIDE SEQUENCE</scope>
</reference>
<keyword evidence="4" id="KW-1185">Reference proteome</keyword>
<dbReference type="OrthoDB" id="10029313at2759"/>
<proteinExistence type="predicted"/>
<comment type="caution">
    <text evidence="3">The sequence shown here is derived from an EMBL/GenBank/DDBJ whole genome shotgun (WGS) entry which is preliminary data.</text>
</comment>
<name>A0A8S3SSZ9_MYTED</name>
<dbReference type="Proteomes" id="UP000683360">
    <property type="component" value="Unassembled WGS sequence"/>
</dbReference>
<dbReference type="EMBL" id="CAJPWZ010001687">
    <property type="protein sequence ID" value="CAG2221662.1"/>
    <property type="molecule type" value="Genomic_DNA"/>
</dbReference>
<dbReference type="InterPro" id="IPR036056">
    <property type="entry name" value="Fibrinogen-like_C"/>
</dbReference>
<gene>
    <name evidence="3" type="ORF">MEDL_35059</name>
</gene>
<accession>A0A8S3SSZ9</accession>